<evidence type="ECO:0000313" key="1">
    <source>
        <dbReference type="EMBL" id="CAD7427262.1"/>
    </source>
</evidence>
<accession>A0A7R9HLJ1</accession>
<dbReference type="AlphaFoldDB" id="A0A7R9HLJ1"/>
<gene>
    <name evidence="1" type="ORF">TMSB3V08_LOCUS4114</name>
</gene>
<dbReference type="EMBL" id="OB793419">
    <property type="protein sequence ID" value="CAD7427262.1"/>
    <property type="molecule type" value="Genomic_DNA"/>
</dbReference>
<sequence>MLATKEYFHFGSGIDIFVLYTYPDSGPCVAVKVVSIEGQLAGTRWRSKFGRPSKLPHLGDVDPTGSYCPVPEDWLMRKYGTTD</sequence>
<name>A0A7R9HLJ1_9NEOP</name>
<protein>
    <submittedName>
        <fullName evidence="1">Uncharacterized protein</fullName>
    </submittedName>
</protein>
<reference evidence="1" key="1">
    <citation type="submission" date="2020-11" db="EMBL/GenBank/DDBJ databases">
        <authorList>
            <person name="Tran Van P."/>
        </authorList>
    </citation>
    <scope>NUCLEOTIDE SEQUENCE</scope>
</reference>
<proteinExistence type="predicted"/>
<organism evidence="1">
    <name type="scientific">Timema monikensis</name>
    <dbReference type="NCBI Taxonomy" id="170555"/>
    <lineage>
        <taxon>Eukaryota</taxon>
        <taxon>Metazoa</taxon>
        <taxon>Ecdysozoa</taxon>
        <taxon>Arthropoda</taxon>
        <taxon>Hexapoda</taxon>
        <taxon>Insecta</taxon>
        <taxon>Pterygota</taxon>
        <taxon>Neoptera</taxon>
        <taxon>Polyneoptera</taxon>
        <taxon>Phasmatodea</taxon>
        <taxon>Timematodea</taxon>
        <taxon>Timematoidea</taxon>
        <taxon>Timematidae</taxon>
        <taxon>Timema</taxon>
    </lineage>
</organism>